<organism evidence="10">
    <name type="scientific">Alloyangia mangrovi</name>
    <dbReference type="NCBI Taxonomy" id="1779329"/>
    <lineage>
        <taxon>Bacteria</taxon>
        <taxon>Pseudomonadati</taxon>
        <taxon>Pseudomonadota</taxon>
        <taxon>Alphaproteobacteria</taxon>
        <taxon>Rhodobacterales</taxon>
        <taxon>Roseobacteraceae</taxon>
        <taxon>Alloyangia</taxon>
    </lineage>
</organism>
<proteinExistence type="inferred from homology"/>
<sequence length="216" mass="22711">MITRRLFLAGGSAAALFASIASIAPSAARSGDEGLYRDVFDPDSSFIRILAPGQSFAAVDGKTIRDFTSGLSGYVNVMPGPITVSFSASSIDFVVAPSSHYTVVVPAQGEPLVTQDMLEMSPAKCDVTVFNLTPQPALSLYVPLAKAVAIDNLEPVESRSVALKAPLTLDLELRDGSQALATIAAVELKRKTGVTIVLTELDGTYSAAAVPNFYIR</sequence>
<evidence type="ECO:0000256" key="1">
    <source>
        <dbReference type="ARBA" id="ARBA00004418"/>
    </source>
</evidence>
<evidence type="ECO:0000256" key="5">
    <source>
        <dbReference type="ARBA" id="ARBA00022729"/>
    </source>
</evidence>
<dbReference type="AlphaFoldDB" id="A0A2A3JTF7"/>
<comment type="similarity">
    <text evidence="3">Belongs to the AlgF family.</text>
</comment>
<dbReference type="EMBL" id="NTHN01000342">
    <property type="protein sequence ID" value="PBD17630.1"/>
    <property type="molecule type" value="Genomic_DNA"/>
</dbReference>
<gene>
    <name evidence="9" type="ORF">CLG85_020980</name>
    <name evidence="10" type="ORF">CLG85_19045</name>
</gene>
<dbReference type="GO" id="GO:0042121">
    <property type="term" value="P:alginic acid biosynthetic process"/>
    <property type="evidence" value="ECO:0007669"/>
    <property type="project" value="UniProtKB-UniPathway"/>
</dbReference>
<protein>
    <recommendedName>
        <fullName evidence="4">Alginate biosynthesis protein AlgF</fullName>
    </recommendedName>
</protein>
<evidence type="ECO:0000313" key="9">
    <source>
        <dbReference type="EMBL" id="MCT4372643.1"/>
    </source>
</evidence>
<dbReference type="Pfam" id="PF11182">
    <property type="entry name" value="AlgF"/>
    <property type="match status" value="1"/>
</dbReference>
<dbReference type="InterPro" id="IPR035422">
    <property type="entry name" value="AlgF"/>
</dbReference>
<dbReference type="GO" id="GO:0042597">
    <property type="term" value="C:periplasmic space"/>
    <property type="evidence" value="ECO:0007669"/>
    <property type="project" value="UniProtKB-SubCell"/>
</dbReference>
<dbReference type="EMBL" id="NTHN02000051">
    <property type="protein sequence ID" value="MCT4372643.1"/>
    <property type="molecule type" value="Genomic_DNA"/>
</dbReference>
<keyword evidence="7" id="KW-0016">Alginate biosynthesis</keyword>
<comment type="subcellular location">
    <subcellularLocation>
        <location evidence="1">Periplasm</location>
    </subcellularLocation>
</comment>
<name>A0A2A3JTF7_9RHOB</name>
<evidence type="ECO:0000313" key="11">
    <source>
        <dbReference type="Proteomes" id="UP000217448"/>
    </source>
</evidence>
<dbReference type="Proteomes" id="UP000217448">
    <property type="component" value="Unassembled WGS sequence"/>
</dbReference>
<evidence type="ECO:0000256" key="6">
    <source>
        <dbReference type="ARBA" id="ARBA00022764"/>
    </source>
</evidence>
<dbReference type="UniPathway" id="UPA00286"/>
<feature type="chain" id="PRO_5012313856" description="Alginate biosynthesis protein AlgF" evidence="8">
    <location>
        <begin position="24"/>
        <end position="216"/>
    </location>
</feature>
<dbReference type="OrthoDB" id="8390419at2"/>
<evidence type="ECO:0000256" key="8">
    <source>
        <dbReference type="SAM" id="SignalP"/>
    </source>
</evidence>
<reference evidence="11" key="2">
    <citation type="submission" date="2023-07" db="EMBL/GenBank/DDBJ databases">
        <title>Yangia mangrovi SAOS 153D genome.</title>
        <authorList>
            <person name="Verma A."/>
            <person name="Pal Y."/>
            <person name="Sundharam S."/>
            <person name="Bisht B."/>
            <person name="Srinivasan K."/>
        </authorList>
    </citation>
    <scope>NUCLEOTIDE SEQUENCE [LARGE SCALE GENOMIC DNA]</scope>
    <source>
        <strain evidence="11">SAOS 153D</strain>
    </source>
</reference>
<accession>A0A2A3JTF7</accession>
<reference evidence="10" key="1">
    <citation type="submission" date="2017-09" db="EMBL/GenBank/DDBJ databases">
        <title>Yangia sp. SAOS 153D whole genome sequencing.</title>
        <authorList>
            <person name="Verma A."/>
            <person name="Krishnamurthi S."/>
        </authorList>
    </citation>
    <scope>NUCLEOTIDE SEQUENCE [LARGE SCALE GENOMIC DNA]</scope>
    <source>
        <strain evidence="10">SAOS 153D</strain>
    </source>
</reference>
<comment type="caution">
    <text evidence="10">The sequence shown here is derived from an EMBL/GenBank/DDBJ whole genome shotgun (WGS) entry which is preliminary data.</text>
</comment>
<evidence type="ECO:0000256" key="7">
    <source>
        <dbReference type="ARBA" id="ARBA00022841"/>
    </source>
</evidence>
<reference evidence="9" key="3">
    <citation type="submission" date="2024-05" db="EMBL/GenBank/DDBJ databases">
        <title>Yangia mangrovi SAOS 153D genome.</title>
        <authorList>
            <person name="Verma A."/>
            <person name="Pal Y."/>
            <person name="Sundharam S."/>
            <person name="Bisht B."/>
            <person name="Srinivasan K."/>
        </authorList>
    </citation>
    <scope>NUCLEOTIDE SEQUENCE</scope>
    <source>
        <strain evidence="9">SAOS 153D</strain>
    </source>
</reference>
<keyword evidence="6" id="KW-0574">Periplasm</keyword>
<dbReference type="InterPro" id="IPR006311">
    <property type="entry name" value="TAT_signal"/>
</dbReference>
<evidence type="ECO:0000256" key="2">
    <source>
        <dbReference type="ARBA" id="ARBA00005182"/>
    </source>
</evidence>
<keyword evidence="11" id="KW-1185">Reference proteome</keyword>
<keyword evidence="5 8" id="KW-0732">Signal</keyword>
<feature type="signal peptide" evidence="8">
    <location>
        <begin position="1"/>
        <end position="23"/>
    </location>
</feature>
<evidence type="ECO:0000313" key="10">
    <source>
        <dbReference type="EMBL" id="PBD17630.1"/>
    </source>
</evidence>
<dbReference type="RefSeq" id="WP_095883670.1">
    <property type="nucleotide sequence ID" value="NZ_NTHN02000051.1"/>
</dbReference>
<evidence type="ECO:0000256" key="4">
    <source>
        <dbReference type="ARBA" id="ARBA00013964"/>
    </source>
</evidence>
<evidence type="ECO:0000256" key="3">
    <source>
        <dbReference type="ARBA" id="ARBA00010033"/>
    </source>
</evidence>
<comment type="pathway">
    <text evidence="2">Glycan biosynthesis; alginate biosynthesis.</text>
</comment>
<dbReference type="PROSITE" id="PS51318">
    <property type="entry name" value="TAT"/>
    <property type="match status" value="1"/>
</dbReference>